<evidence type="ECO:0000313" key="9">
    <source>
        <dbReference type="EMBL" id="SUN08490.1"/>
    </source>
</evidence>
<accession>A0A1Q8EDV7</accession>
<dbReference type="PIRSF" id="PIRSF006483">
    <property type="entry name" value="Membrane_protein_YitT"/>
    <property type="match status" value="1"/>
</dbReference>
<feature type="domain" description="DUF2179" evidence="7">
    <location>
        <begin position="219"/>
        <end position="273"/>
    </location>
</feature>
<evidence type="ECO:0000313" key="12">
    <source>
        <dbReference type="Proteomes" id="UP000255213"/>
    </source>
</evidence>
<evidence type="ECO:0000256" key="1">
    <source>
        <dbReference type="ARBA" id="ARBA00004651"/>
    </source>
</evidence>
<dbReference type="Proteomes" id="UP000297747">
    <property type="component" value="Unassembled WGS sequence"/>
</dbReference>
<dbReference type="RefSeq" id="WP_075098977.1">
    <property type="nucleotide sequence ID" value="NZ_CAKOCW010000032.1"/>
</dbReference>
<dbReference type="InterPro" id="IPR019264">
    <property type="entry name" value="DUF2179"/>
</dbReference>
<evidence type="ECO:0000313" key="11">
    <source>
        <dbReference type="Proteomes" id="UP000186437"/>
    </source>
</evidence>
<keyword evidence="3 6" id="KW-0812">Transmembrane</keyword>
<dbReference type="InterPro" id="IPR003740">
    <property type="entry name" value="YitT"/>
</dbReference>
<dbReference type="Gene3D" id="3.30.70.120">
    <property type="match status" value="1"/>
</dbReference>
<feature type="transmembrane region" description="Helical" evidence="6">
    <location>
        <begin position="104"/>
        <end position="123"/>
    </location>
</feature>
<feature type="transmembrane region" description="Helical" evidence="6">
    <location>
        <begin position="73"/>
        <end position="92"/>
    </location>
</feature>
<dbReference type="Pfam" id="PF10035">
    <property type="entry name" value="DUF2179"/>
    <property type="match status" value="1"/>
</dbReference>
<dbReference type="EMBL" id="SPQA01000032">
    <property type="protein sequence ID" value="TFU29915.1"/>
    <property type="molecule type" value="Genomic_DNA"/>
</dbReference>
<keyword evidence="11" id="KW-1185">Reference proteome</keyword>
<evidence type="ECO:0000259" key="7">
    <source>
        <dbReference type="Pfam" id="PF10035"/>
    </source>
</evidence>
<dbReference type="EMBL" id="UHEN01000001">
    <property type="protein sequence ID" value="SUN08490.1"/>
    <property type="molecule type" value="Genomic_DNA"/>
</dbReference>
<dbReference type="AlphaFoldDB" id="A0A1Q8EDV7"/>
<dbReference type="Pfam" id="PF02588">
    <property type="entry name" value="YitT_membrane"/>
    <property type="match status" value="1"/>
</dbReference>
<evidence type="ECO:0000313" key="8">
    <source>
        <dbReference type="EMBL" id="OLF49995.1"/>
    </source>
</evidence>
<dbReference type="PANTHER" id="PTHR33545:SF10">
    <property type="entry name" value="UPF0750 MEMBRANE PROTEIN YPJC"/>
    <property type="match status" value="1"/>
</dbReference>
<dbReference type="PANTHER" id="PTHR33545">
    <property type="entry name" value="UPF0750 MEMBRANE PROTEIN YITT-RELATED"/>
    <property type="match status" value="1"/>
</dbReference>
<proteinExistence type="predicted"/>
<dbReference type="EMBL" id="MSJL01000014">
    <property type="protein sequence ID" value="OLF49995.1"/>
    <property type="molecule type" value="Genomic_DNA"/>
</dbReference>
<sequence length="287" mass="32134">MLRFKNLFFIILGAGLFSFGLNYLIIPNHLYEGGATGINLIIYYLFRIQPWIMNILINIPLFILGWKILGKRTLYYSIVGTVGVTTWLALFERIPIRVPLEGDLVLVSILGGILMGAGLGIIFRAGGTTGGSDILARIGHKYTSFTIGQIILAIDVLVLTLTILVFHDLRNVLYTLMMVTIVSRVIDFISDGNYGSKGVMIVSEKSQELAQAIDEQIERGITLIKAQGFYSRKEIDMVYSVIYKSQLQEMKDLIHRIDPHAFITITDAHEVLGEGFTLDSNKQPFEK</sequence>
<dbReference type="Proteomes" id="UP000255213">
    <property type="component" value="Unassembled WGS sequence"/>
</dbReference>
<evidence type="ECO:0000313" key="13">
    <source>
        <dbReference type="Proteomes" id="UP000297747"/>
    </source>
</evidence>
<evidence type="ECO:0000256" key="3">
    <source>
        <dbReference type="ARBA" id="ARBA00022692"/>
    </source>
</evidence>
<dbReference type="InterPro" id="IPR051461">
    <property type="entry name" value="UPF0750_membrane"/>
</dbReference>
<dbReference type="Proteomes" id="UP000186437">
    <property type="component" value="Unassembled WGS sequence"/>
</dbReference>
<keyword evidence="2" id="KW-1003">Cell membrane</keyword>
<dbReference type="InterPro" id="IPR015867">
    <property type="entry name" value="N-reg_PII/ATP_PRibTrfase_C"/>
</dbReference>
<feature type="transmembrane region" description="Helical" evidence="6">
    <location>
        <begin position="144"/>
        <end position="166"/>
    </location>
</feature>
<reference evidence="10 13" key="4">
    <citation type="submission" date="2019-03" db="EMBL/GenBank/DDBJ databases">
        <title>Diversity of the mouse oral microbiome.</title>
        <authorList>
            <person name="Joseph S."/>
            <person name="Aduse-Opoku J."/>
            <person name="Curtis M."/>
            <person name="Wade W."/>
            <person name="Hashim A."/>
        </authorList>
    </citation>
    <scope>NUCLEOTIDE SEQUENCE [LARGE SCALE GENOMIC DNA]</scope>
    <source>
        <strain evidence="10 13">HT4</strain>
    </source>
</reference>
<reference evidence="11" key="2">
    <citation type="submission" date="2016-12" db="EMBL/GenBank/DDBJ databases">
        <authorList>
            <person name="Gulvik C.A."/>
        </authorList>
    </citation>
    <scope>NUCLEOTIDE SEQUENCE [LARGE SCALE GENOMIC DNA]</scope>
    <source>
        <strain evidence="11">ATCC 51725</strain>
    </source>
</reference>
<dbReference type="OrthoDB" id="1758221at2"/>
<feature type="transmembrane region" description="Helical" evidence="6">
    <location>
        <begin position="7"/>
        <end position="26"/>
    </location>
</feature>
<evidence type="ECO:0000256" key="5">
    <source>
        <dbReference type="ARBA" id="ARBA00023136"/>
    </source>
</evidence>
<evidence type="ECO:0000256" key="2">
    <source>
        <dbReference type="ARBA" id="ARBA00022475"/>
    </source>
</evidence>
<organism evidence="8 11">
    <name type="scientific">Streptococcus acidominimus</name>
    <dbReference type="NCBI Taxonomy" id="1326"/>
    <lineage>
        <taxon>Bacteria</taxon>
        <taxon>Bacillati</taxon>
        <taxon>Bacillota</taxon>
        <taxon>Bacilli</taxon>
        <taxon>Lactobacillales</taxon>
        <taxon>Streptococcaceae</taxon>
        <taxon>Streptococcus</taxon>
    </lineage>
</organism>
<evidence type="ECO:0000256" key="6">
    <source>
        <dbReference type="SAM" id="Phobius"/>
    </source>
</evidence>
<gene>
    <name evidence="8" type="ORF">BU200_04180</name>
    <name evidence="10" type="ORF">E4U01_08085</name>
    <name evidence="9" type="ORF">NCTC12957_02088</name>
</gene>
<dbReference type="CDD" id="cd16380">
    <property type="entry name" value="YitT_C"/>
    <property type="match status" value="1"/>
</dbReference>
<comment type="subcellular location">
    <subcellularLocation>
        <location evidence="1">Cell membrane</location>
        <topology evidence="1">Multi-pass membrane protein</topology>
    </subcellularLocation>
</comment>
<evidence type="ECO:0000256" key="4">
    <source>
        <dbReference type="ARBA" id="ARBA00022989"/>
    </source>
</evidence>
<dbReference type="GO" id="GO:0005886">
    <property type="term" value="C:plasma membrane"/>
    <property type="evidence" value="ECO:0007669"/>
    <property type="project" value="UniProtKB-SubCell"/>
</dbReference>
<evidence type="ECO:0000313" key="10">
    <source>
        <dbReference type="EMBL" id="TFU29915.1"/>
    </source>
</evidence>
<reference evidence="8" key="1">
    <citation type="submission" date="2016-12" db="EMBL/GenBank/DDBJ databases">
        <authorList>
            <person name="Song W.-J."/>
            <person name="Kurnit D.M."/>
        </authorList>
    </citation>
    <scope>NUCLEOTIDE SEQUENCE [LARGE SCALE GENOMIC DNA]</scope>
    <source>
        <strain evidence="8">ATCC 51725</strain>
    </source>
</reference>
<feature type="transmembrane region" description="Helical" evidence="6">
    <location>
        <begin position="41"/>
        <end position="66"/>
    </location>
</feature>
<keyword evidence="5 6" id="KW-0472">Membrane</keyword>
<name>A0A1Q8EDV7_STRAI</name>
<reference evidence="9 12" key="3">
    <citation type="submission" date="2018-06" db="EMBL/GenBank/DDBJ databases">
        <authorList>
            <consortium name="Pathogen Informatics"/>
            <person name="Doyle S."/>
        </authorList>
    </citation>
    <scope>NUCLEOTIDE SEQUENCE [LARGE SCALE GENOMIC DNA]</scope>
    <source>
        <strain evidence="9 12">NCTC12957</strain>
    </source>
</reference>
<keyword evidence="4 6" id="KW-1133">Transmembrane helix</keyword>
<protein>
    <submittedName>
        <fullName evidence="9">Membrane protein</fullName>
    </submittedName>
    <submittedName>
        <fullName evidence="10">YitT family protein</fullName>
    </submittedName>
</protein>